<dbReference type="GO" id="GO:0004582">
    <property type="term" value="F:dolichyl-phosphate beta-D-mannosyltransferase activity"/>
    <property type="evidence" value="ECO:0007669"/>
    <property type="project" value="UniProtKB-EC"/>
</dbReference>
<dbReference type="Gene3D" id="3.30.160.60">
    <property type="entry name" value="Classic Zinc Finger"/>
    <property type="match status" value="1"/>
</dbReference>
<evidence type="ECO:0000313" key="9">
    <source>
        <dbReference type="EMBL" id="OAF71390.1"/>
    </source>
</evidence>
<evidence type="ECO:0000256" key="2">
    <source>
        <dbReference type="ARBA" id="ARBA00012704"/>
    </source>
</evidence>
<evidence type="ECO:0000256" key="6">
    <source>
        <dbReference type="PROSITE-ProRule" id="PRU00042"/>
    </source>
</evidence>
<dbReference type="GO" id="GO:0005789">
    <property type="term" value="C:endoplasmic reticulum membrane"/>
    <property type="evidence" value="ECO:0007669"/>
    <property type="project" value="TreeGrafter"/>
</dbReference>
<organism evidence="9 10">
    <name type="scientific">Intoshia linei</name>
    <dbReference type="NCBI Taxonomy" id="1819745"/>
    <lineage>
        <taxon>Eukaryota</taxon>
        <taxon>Metazoa</taxon>
        <taxon>Spiralia</taxon>
        <taxon>Lophotrochozoa</taxon>
        <taxon>Mesozoa</taxon>
        <taxon>Orthonectida</taxon>
        <taxon>Rhopaluridae</taxon>
        <taxon>Intoshia</taxon>
    </lineage>
</organism>
<dbReference type="Pfam" id="PF00535">
    <property type="entry name" value="Glycos_transf_2"/>
    <property type="match status" value="1"/>
</dbReference>
<dbReference type="OrthoDB" id="2603at2759"/>
<dbReference type="GO" id="GO:0006506">
    <property type="term" value="P:GPI anchor biosynthetic process"/>
    <property type="evidence" value="ECO:0007669"/>
    <property type="project" value="TreeGrafter"/>
</dbReference>
<dbReference type="InterPro" id="IPR001173">
    <property type="entry name" value="Glyco_trans_2-like"/>
</dbReference>
<keyword evidence="5" id="KW-0808">Transferase</keyword>
<evidence type="ECO:0000256" key="3">
    <source>
        <dbReference type="ARBA" id="ARBA00014858"/>
    </source>
</evidence>
<evidence type="ECO:0000256" key="7">
    <source>
        <dbReference type="SAM" id="MobiDB-lite"/>
    </source>
</evidence>
<dbReference type="InterPro" id="IPR013087">
    <property type="entry name" value="Znf_C2H2_type"/>
</dbReference>
<protein>
    <recommendedName>
        <fullName evidence="3">Dolichol-phosphate mannosyltransferase subunit 1</fullName>
        <ecNumber evidence="2">2.4.1.83</ecNumber>
    </recommendedName>
</protein>
<comment type="caution">
    <text evidence="9">The sequence shown here is derived from an EMBL/GenBank/DDBJ whole genome shotgun (WGS) entry which is preliminary data.</text>
</comment>
<keyword evidence="6" id="KW-0863">Zinc-finger</keyword>
<dbReference type="PANTHER" id="PTHR43398">
    <property type="entry name" value="DOLICHOL-PHOSPHATE MANNOSYLTRANSFERASE SUBUNIT 1"/>
    <property type="match status" value="1"/>
</dbReference>
<dbReference type="Proteomes" id="UP000078046">
    <property type="component" value="Unassembled WGS sequence"/>
</dbReference>
<dbReference type="GO" id="GO:0006488">
    <property type="term" value="P:dolichol-linked oligosaccharide biosynthetic process"/>
    <property type="evidence" value="ECO:0007669"/>
    <property type="project" value="TreeGrafter"/>
</dbReference>
<dbReference type="EC" id="2.4.1.83" evidence="2"/>
<dbReference type="PROSITE" id="PS50157">
    <property type="entry name" value="ZINC_FINGER_C2H2_2"/>
    <property type="match status" value="1"/>
</dbReference>
<proteinExistence type="inferred from homology"/>
<accession>A0A177BB18</accession>
<dbReference type="EMBL" id="LWCA01000055">
    <property type="protein sequence ID" value="OAF71390.1"/>
    <property type="molecule type" value="Genomic_DNA"/>
</dbReference>
<feature type="region of interest" description="Disordered" evidence="7">
    <location>
        <begin position="585"/>
        <end position="607"/>
    </location>
</feature>
<dbReference type="CDD" id="cd06442">
    <property type="entry name" value="DPM1_like"/>
    <property type="match status" value="1"/>
</dbReference>
<sequence length="711" mass="80997">MLLFTFSCLSCSRNVIVKDICQRISHYFHVCWSCGWKKHVVLGGRYINLIALSGSINVFVTEKVSETLIKNINYEIIIIDDNSPDGTYNVAVDLVKIFGSNKVVLKKREKKLGLGTAYVFGLQYAKYDSVIIMDADLSHHPKFIPQFIEIQKNQNCDIVTGSRYAPGGGVFGWNLWRKMVSRTANLLASLVMQPNCRDLTGSFRLYKRSILKTLISECVCKGYPFQMEMICRARHHKFTISEKVKCSASKCKCAQFEKSGDAKLCYCGHTWFWHGISLLPNQSILGECNISDQNITLTDIFQIASLFLFGYSSIPIRIKILFDILLSQIDTKEINTVLFNLGWTIAEYERGYKTIFTPGNKMKQFSIIKREEESILIQKFITFNLTKQLALQYICEDTQQSMNKITNTNNDCMHPLEIKKSIIDTFSSIATQNNKNTKFDSYNNDMKPEDLSKHSTNTYSVNSENQNKSNMSTRSNSTVSIGNISSISTKSCDMNSTPINLSSNKQTFKNLRYPKFQKAIQDIHKINAKQKLKTKTSKIGKKRAFCEICNKTFCDRGALKIHHSAVHLKEQHLCFVNGCKQTFTSRRSRNRHSNNPNPKIHSRPVSISPLTHTTKTNVYKDVQFSIQFNPNTTQNTKNLTPSTLTTTTRNVNRRKSTIPIRNIEDINKKTIRHNDLEVKSMSDDSVDNRNSLSSTISNLSFLTHAINKANI</sequence>
<keyword evidence="6" id="KW-0862">Zinc</keyword>
<dbReference type="PROSITE" id="PS00028">
    <property type="entry name" value="ZINC_FINGER_C2H2_1"/>
    <property type="match status" value="1"/>
</dbReference>
<dbReference type="InterPro" id="IPR029044">
    <property type="entry name" value="Nucleotide-diphossugar_trans"/>
</dbReference>
<evidence type="ECO:0000256" key="4">
    <source>
        <dbReference type="ARBA" id="ARBA00022676"/>
    </source>
</evidence>
<dbReference type="InterPro" id="IPR039528">
    <property type="entry name" value="DPM1-like"/>
</dbReference>
<reference evidence="9 10" key="1">
    <citation type="submission" date="2016-04" db="EMBL/GenBank/DDBJ databases">
        <title>The genome of Intoshia linei affirms orthonectids as highly simplified spiralians.</title>
        <authorList>
            <person name="Mikhailov K.V."/>
            <person name="Slusarev G.S."/>
            <person name="Nikitin M.A."/>
            <person name="Logacheva M.D."/>
            <person name="Penin A."/>
            <person name="Aleoshin V."/>
            <person name="Panchin Y.V."/>
        </authorList>
    </citation>
    <scope>NUCLEOTIDE SEQUENCE [LARGE SCALE GENOMIC DNA]</scope>
    <source>
        <strain evidence="9">Intl2013</strain>
        <tissue evidence="9">Whole animal</tissue>
    </source>
</reference>
<dbReference type="AlphaFoldDB" id="A0A177BB18"/>
<feature type="region of interest" description="Disordered" evidence="7">
    <location>
        <begin position="459"/>
        <end position="479"/>
    </location>
</feature>
<evidence type="ECO:0000256" key="5">
    <source>
        <dbReference type="ARBA" id="ARBA00022679"/>
    </source>
</evidence>
<name>A0A177BB18_9BILA</name>
<keyword evidence="10" id="KW-1185">Reference proteome</keyword>
<evidence type="ECO:0000259" key="8">
    <source>
        <dbReference type="PROSITE" id="PS50157"/>
    </source>
</evidence>
<dbReference type="PANTHER" id="PTHR43398:SF1">
    <property type="entry name" value="DOLICHOL-PHOSPHATE MANNOSYLTRANSFERASE SUBUNIT 1"/>
    <property type="match status" value="1"/>
</dbReference>
<comment type="similarity">
    <text evidence="1">Belongs to the glycosyltransferase 2 family.</text>
</comment>
<dbReference type="SMART" id="SM00355">
    <property type="entry name" value="ZnF_C2H2"/>
    <property type="match status" value="2"/>
</dbReference>
<feature type="domain" description="C2H2-type" evidence="8">
    <location>
        <begin position="544"/>
        <end position="572"/>
    </location>
</feature>
<dbReference type="SUPFAM" id="SSF53448">
    <property type="entry name" value="Nucleotide-diphospho-sugar transferases"/>
    <property type="match status" value="1"/>
</dbReference>
<keyword evidence="4" id="KW-0328">Glycosyltransferase</keyword>
<gene>
    <name evidence="9" type="ORF">A3Q56_00842</name>
</gene>
<evidence type="ECO:0000313" key="10">
    <source>
        <dbReference type="Proteomes" id="UP000078046"/>
    </source>
</evidence>
<dbReference type="Gene3D" id="3.90.550.10">
    <property type="entry name" value="Spore Coat Polysaccharide Biosynthesis Protein SpsA, Chain A"/>
    <property type="match status" value="1"/>
</dbReference>
<dbReference type="GO" id="GO:0008270">
    <property type="term" value="F:zinc ion binding"/>
    <property type="evidence" value="ECO:0007669"/>
    <property type="project" value="UniProtKB-KW"/>
</dbReference>
<dbReference type="GO" id="GO:0035269">
    <property type="term" value="P:protein O-linked glycosylation via mannose"/>
    <property type="evidence" value="ECO:0007669"/>
    <property type="project" value="TreeGrafter"/>
</dbReference>
<dbReference type="FunFam" id="3.90.550.10:FF:000122">
    <property type="entry name" value="Dolichol-phosphate mannosyltransferase subunit 1"/>
    <property type="match status" value="1"/>
</dbReference>
<evidence type="ECO:0000256" key="1">
    <source>
        <dbReference type="ARBA" id="ARBA00006739"/>
    </source>
</evidence>
<keyword evidence="6" id="KW-0479">Metal-binding</keyword>